<dbReference type="EMBL" id="CP045007">
    <property type="protein sequence ID" value="QFP79467.1"/>
    <property type="molecule type" value="Genomic_DNA"/>
</dbReference>
<dbReference type="Proteomes" id="UP000326334">
    <property type="component" value="Chromosome"/>
</dbReference>
<proteinExistence type="inferred from homology"/>
<dbReference type="InterPro" id="IPR002696">
    <property type="entry name" value="Membr_insert_effic_factor_YidD"/>
</dbReference>
<organism evidence="2 3">
    <name type="scientific">Latilactobacillus graminis</name>
    <dbReference type="NCBI Taxonomy" id="60519"/>
    <lineage>
        <taxon>Bacteria</taxon>
        <taxon>Bacillati</taxon>
        <taxon>Bacillota</taxon>
        <taxon>Bacilli</taxon>
        <taxon>Lactobacillales</taxon>
        <taxon>Lactobacillaceae</taxon>
        <taxon>Latilactobacillus</taxon>
    </lineage>
</organism>
<name>A0ABX6C9M4_9LACO</name>
<comment type="similarity">
    <text evidence="1">Belongs to the UPF0161 family.</text>
</comment>
<dbReference type="Pfam" id="PF01809">
    <property type="entry name" value="YidD"/>
    <property type="match status" value="1"/>
</dbReference>
<keyword evidence="1" id="KW-1003">Cell membrane</keyword>
<dbReference type="NCBIfam" id="TIGR00278">
    <property type="entry name" value="membrane protein insertion efficiency factor YidD"/>
    <property type="match status" value="1"/>
</dbReference>
<keyword evidence="1" id="KW-0472">Membrane</keyword>
<keyword evidence="3" id="KW-1185">Reference proteome</keyword>
<reference evidence="2 3" key="1">
    <citation type="submission" date="2019-10" db="EMBL/GenBank/DDBJ databases">
        <title>Genome sequencing of Lactobacillus graminis.</title>
        <authorList>
            <person name="Kim K."/>
        </authorList>
    </citation>
    <scope>NUCLEOTIDE SEQUENCE [LARGE SCALE GENOMIC DNA]</scope>
    <source>
        <strain evidence="2 3">LG542</strain>
    </source>
</reference>
<sequence>MRKILIAVVRFYQMGISPLFPPSCRYYPTCSSYMIQAVQKHGALLGLIMGVGRILRCHPFVRGGYDPVPDHFTIFRNKQHDKSPK</sequence>
<evidence type="ECO:0000256" key="1">
    <source>
        <dbReference type="HAMAP-Rule" id="MF_00386"/>
    </source>
</evidence>
<comment type="subcellular location">
    <subcellularLocation>
        <location evidence="1">Cell membrane</location>
        <topology evidence="1">Peripheral membrane protein</topology>
        <orientation evidence="1">Cytoplasmic side</orientation>
    </subcellularLocation>
</comment>
<dbReference type="PANTHER" id="PTHR33383:SF1">
    <property type="entry name" value="MEMBRANE PROTEIN INSERTION EFFICIENCY FACTOR-RELATED"/>
    <property type="match status" value="1"/>
</dbReference>
<dbReference type="RefSeq" id="WP_083482020.1">
    <property type="nucleotide sequence ID" value="NZ_CP045007.1"/>
</dbReference>
<protein>
    <recommendedName>
        <fullName evidence="1">Putative membrane protein insertion efficiency factor</fullName>
    </recommendedName>
</protein>
<dbReference type="SMART" id="SM01234">
    <property type="entry name" value="Haemolytic"/>
    <property type="match status" value="1"/>
</dbReference>
<dbReference type="PANTHER" id="PTHR33383">
    <property type="entry name" value="MEMBRANE PROTEIN INSERTION EFFICIENCY FACTOR-RELATED"/>
    <property type="match status" value="1"/>
</dbReference>
<evidence type="ECO:0000313" key="2">
    <source>
        <dbReference type="EMBL" id="QFP79467.1"/>
    </source>
</evidence>
<dbReference type="HAMAP" id="MF_00386">
    <property type="entry name" value="UPF0161_YidD"/>
    <property type="match status" value="1"/>
</dbReference>
<gene>
    <name evidence="2" type="primary">yidD</name>
    <name evidence="2" type="ORF">LG542_04150</name>
</gene>
<accession>A0ABX6C9M4</accession>
<evidence type="ECO:0000313" key="3">
    <source>
        <dbReference type="Proteomes" id="UP000326334"/>
    </source>
</evidence>
<comment type="function">
    <text evidence="1">Could be involved in insertion of integral membrane proteins into the membrane.</text>
</comment>